<dbReference type="OrthoDB" id="3257613at2759"/>
<dbReference type="InterPro" id="IPR040521">
    <property type="entry name" value="KDZ"/>
</dbReference>
<sequence>IDFQKGERQMNVDYSICHAINYPKSEDIDTALIIYDIGCQWSIVTTWLGSEDQSSKDSITLV</sequence>
<dbReference type="InParanoid" id="A0A1B7ME20"/>
<name>A0A1B7ME20_9AGAM</name>
<organism evidence="1 2">
    <name type="scientific">Rhizopogon vinicolor AM-OR11-026</name>
    <dbReference type="NCBI Taxonomy" id="1314800"/>
    <lineage>
        <taxon>Eukaryota</taxon>
        <taxon>Fungi</taxon>
        <taxon>Dikarya</taxon>
        <taxon>Basidiomycota</taxon>
        <taxon>Agaricomycotina</taxon>
        <taxon>Agaricomycetes</taxon>
        <taxon>Agaricomycetidae</taxon>
        <taxon>Boletales</taxon>
        <taxon>Suillineae</taxon>
        <taxon>Rhizopogonaceae</taxon>
        <taxon>Rhizopogon</taxon>
    </lineage>
</organism>
<dbReference type="Pfam" id="PF18758">
    <property type="entry name" value="KDZ"/>
    <property type="match status" value="1"/>
</dbReference>
<reference evidence="1 2" key="1">
    <citation type="submission" date="2016-06" db="EMBL/GenBank/DDBJ databases">
        <title>Comparative genomics of the ectomycorrhizal sister species Rhizopogon vinicolor and Rhizopogon vesiculosus (Basidiomycota: Boletales) reveals a divergence of the mating type B locus.</title>
        <authorList>
            <consortium name="DOE Joint Genome Institute"/>
            <person name="Mujic A.B."/>
            <person name="Kuo A."/>
            <person name="Tritt A."/>
            <person name="Lipzen A."/>
            <person name="Chen C."/>
            <person name="Johnson J."/>
            <person name="Sharma A."/>
            <person name="Barry K."/>
            <person name="Grigoriev I.V."/>
            <person name="Spatafora J.W."/>
        </authorList>
    </citation>
    <scope>NUCLEOTIDE SEQUENCE [LARGE SCALE GENOMIC DNA]</scope>
    <source>
        <strain evidence="1 2">AM-OR11-026</strain>
    </source>
</reference>
<protein>
    <submittedName>
        <fullName evidence="1">Uncharacterized protein</fullName>
    </submittedName>
</protein>
<dbReference type="EMBL" id="KV449862">
    <property type="protein sequence ID" value="OAX30840.1"/>
    <property type="molecule type" value="Genomic_DNA"/>
</dbReference>
<accession>A0A1B7ME20</accession>
<gene>
    <name evidence="1" type="ORF">K503DRAFT_704735</name>
</gene>
<evidence type="ECO:0000313" key="2">
    <source>
        <dbReference type="Proteomes" id="UP000092154"/>
    </source>
</evidence>
<feature type="non-terminal residue" evidence="1">
    <location>
        <position position="1"/>
    </location>
</feature>
<evidence type="ECO:0000313" key="1">
    <source>
        <dbReference type="EMBL" id="OAX30840.1"/>
    </source>
</evidence>
<dbReference type="AlphaFoldDB" id="A0A1B7ME20"/>
<keyword evidence="2" id="KW-1185">Reference proteome</keyword>
<dbReference type="Proteomes" id="UP000092154">
    <property type="component" value="Unassembled WGS sequence"/>
</dbReference>
<proteinExistence type="predicted"/>